<gene>
    <name evidence="2" type="ORF">MtrunA17_Chr3g0142801</name>
</gene>
<keyword evidence="1" id="KW-0812">Transmembrane</keyword>
<dbReference type="Gramene" id="rna19768">
    <property type="protein sequence ID" value="RHN71120.1"/>
    <property type="gene ID" value="gene19768"/>
</dbReference>
<evidence type="ECO:0008006" key="4">
    <source>
        <dbReference type="Google" id="ProtNLM"/>
    </source>
</evidence>
<comment type="caution">
    <text evidence="2">The sequence shown here is derived from an EMBL/GenBank/DDBJ whole genome shotgun (WGS) entry which is preliminary data.</text>
</comment>
<sequence length="53" mass="6370">MSFFDLILIIQLNVHCIYSEPSTPIFFHFSPSSLFLFFIIFKIIFMNIHSKKR</sequence>
<dbReference type="Proteomes" id="UP000265566">
    <property type="component" value="Chromosome 3"/>
</dbReference>
<keyword evidence="1" id="KW-0472">Membrane</keyword>
<protein>
    <recommendedName>
        <fullName evidence="4">Transmembrane protein</fullName>
    </recommendedName>
</protein>
<name>A0A396J002_MEDTR</name>
<dbReference type="AlphaFoldDB" id="A0A396J002"/>
<keyword evidence="1" id="KW-1133">Transmembrane helix</keyword>
<evidence type="ECO:0000256" key="1">
    <source>
        <dbReference type="SAM" id="Phobius"/>
    </source>
</evidence>
<evidence type="ECO:0000313" key="2">
    <source>
        <dbReference type="EMBL" id="RHN71120.1"/>
    </source>
</evidence>
<dbReference type="EMBL" id="PSQE01000003">
    <property type="protein sequence ID" value="RHN71120.1"/>
    <property type="molecule type" value="Genomic_DNA"/>
</dbReference>
<proteinExistence type="predicted"/>
<organism evidence="2 3">
    <name type="scientific">Medicago truncatula</name>
    <name type="common">Barrel medic</name>
    <name type="synonym">Medicago tribuloides</name>
    <dbReference type="NCBI Taxonomy" id="3880"/>
    <lineage>
        <taxon>Eukaryota</taxon>
        <taxon>Viridiplantae</taxon>
        <taxon>Streptophyta</taxon>
        <taxon>Embryophyta</taxon>
        <taxon>Tracheophyta</taxon>
        <taxon>Spermatophyta</taxon>
        <taxon>Magnoliopsida</taxon>
        <taxon>eudicotyledons</taxon>
        <taxon>Gunneridae</taxon>
        <taxon>Pentapetalae</taxon>
        <taxon>rosids</taxon>
        <taxon>fabids</taxon>
        <taxon>Fabales</taxon>
        <taxon>Fabaceae</taxon>
        <taxon>Papilionoideae</taxon>
        <taxon>50 kb inversion clade</taxon>
        <taxon>NPAAA clade</taxon>
        <taxon>Hologalegina</taxon>
        <taxon>IRL clade</taxon>
        <taxon>Trifolieae</taxon>
        <taxon>Medicago</taxon>
    </lineage>
</organism>
<reference evidence="3" key="1">
    <citation type="journal article" date="2018" name="Nat. Plants">
        <title>Whole-genome landscape of Medicago truncatula symbiotic genes.</title>
        <authorList>
            <person name="Pecrix Y."/>
            <person name="Staton S.E."/>
            <person name="Sallet E."/>
            <person name="Lelandais-Briere C."/>
            <person name="Moreau S."/>
            <person name="Carrere S."/>
            <person name="Blein T."/>
            <person name="Jardinaud M.F."/>
            <person name="Latrasse D."/>
            <person name="Zouine M."/>
            <person name="Zahm M."/>
            <person name="Kreplak J."/>
            <person name="Mayjonade B."/>
            <person name="Satge C."/>
            <person name="Perez M."/>
            <person name="Cauet S."/>
            <person name="Marande W."/>
            <person name="Chantry-Darmon C."/>
            <person name="Lopez-Roques C."/>
            <person name="Bouchez O."/>
            <person name="Berard A."/>
            <person name="Debelle F."/>
            <person name="Munos S."/>
            <person name="Bendahmane A."/>
            <person name="Berges H."/>
            <person name="Niebel A."/>
            <person name="Buitink J."/>
            <person name="Frugier F."/>
            <person name="Benhamed M."/>
            <person name="Crespi M."/>
            <person name="Gouzy J."/>
            <person name="Gamas P."/>
        </authorList>
    </citation>
    <scope>NUCLEOTIDE SEQUENCE [LARGE SCALE GENOMIC DNA]</scope>
    <source>
        <strain evidence="3">cv. Jemalong A17</strain>
    </source>
</reference>
<feature type="transmembrane region" description="Helical" evidence="1">
    <location>
        <begin position="25"/>
        <end position="45"/>
    </location>
</feature>
<evidence type="ECO:0000313" key="3">
    <source>
        <dbReference type="Proteomes" id="UP000265566"/>
    </source>
</evidence>
<accession>A0A396J002</accession>